<dbReference type="RefSeq" id="WP_350257639.1">
    <property type="nucleotide sequence ID" value="NZ_CP138335.1"/>
</dbReference>
<keyword evidence="2" id="KW-0472">Membrane</keyword>
<dbReference type="AlphaFoldDB" id="A0AAU7V600"/>
<accession>A0AAU7V600</accession>
<keyword evidence="2" id="KW-1133">Transmembrane helix</keyword>
<dbReference type="EMBL" id="CP138335">
    <property type="protein sequence ID" value="XBW07433.1"/>
    <property type="molecule type" value="Genomic_DNA"/>
</dbReference>
<protein>
    <recommendedName>
        <fullName evidence="4">Secreted protein</fullName>
    </recommendedName>
</protein>
<evidence type="ECO:0000256" key="2">
    <source>
        <dbReference type="SAM" id="Phobius"/>
    </source>
</evidence>
<dbReference type="KEGG" id="sapp:SAC06_07225"/>
<feature type="transmembrane region" description="Helical" evidence="2">
    <location>
        <begin position="6"/>
        <end position="28"/>
    </location>
</feature>
<keyword evidence="2" id="KW-0812">Transmembrane</keyword>
<reference evidence="3" key="1">
    <citation type="submission" date="2023-11" db="EMBL/GenBank/DDBJ databases">
        <title>Scrofimicrobium hongkongense sp. nov., isolated from a patient with peritonitis.</title>
        <authorList>
            <person name="Lao H.Y."/>
            <person name="Wong A.Y.P."/>
            <person name="Ng T.L."/>
            <person name="Wong R.Y.L."/>
            <person name="Yau M.C.Y."/>
            <person name="Lam J.Y.W."/>
            <person name="Siu G.K.H."/>
        </authorList>
    </citation>
    <scope>NUCLEOTIDE SEQUENCE</scope>
    <source>
        <strain evidence="3">R131</strain>
    </source>
</reference>
<feature type="compositionally biased region" description="Basic and acidic residues" evidence="1">
    <location>
        <begin position="107"/>
        <end position="117"/>
    </location>
</feature>
<feature type="region of interest" description="Disordered" evidence="1">
    <location>
        <begin position="80"/>
        <end position="159"/>
    </location>
</feature>
<sequence>MSTAWGIALVTLVIVLLAAAVIVMLALSRHSRDQWKSRVRRASAEVLHGGPSPEVPVEARPRRVAFDELWAAESKPGSAYWTLPQILPDPDRKSEGEPGAGSTGARTKPEADPKPESDANPQIARRSSLAGRVPSLKPVEGFAPQAPRLTLPADGRHIA</sequence>
<evidence type="ECO:0008006" key="4">
    <source>
        <dbReference type="Google" id="ProtNLM"/>
    </source>
</evidence>
<organism evidence="3">
    <name type="scientific">Scrofimicrobium appendicitidis</name>
    <dbReference type="NCBI Taxonomy" id="3079930"/>
    <lineage>
        <taxon>Bacteria</taxon>
        <taxon>Bacillati</taxon>
        <taxon>Actinomycetota</taxon>
        <taxon>Actinomycetes</taxon>
        <taxon>Actinomycetales</taxon>
        <taxon>Actinomycetaceae</taxon>
        <taxon>Scrofimicrobium</taxon>
    </lineage>
</organism>
<proteinExistence type="predicted"/>
<evidence type="ECO:0000313" key="3">
    <source>
        <dbReference type="EMBL" id="XBW07433.1"/>
    </source>
</evidence>
<evidence type="ECO:0000256" key="1">
    <source>
        <dbReference type="SAM" id="MobiDB-lite"/>
    </source>
</evidence>
<gene>
    <name evidence="3" type="ORF">SAC06_07225</name>
</gene>
<name>A0AAU7V600_9ACTO</name>